<keyword evidence="5" id="KW-1185">Reference proteome</keyword>
<evidence type="ECO:0000313" key="5">
    <source>
        <dbReference type="Proteomes" id="UP000627573"/>
    </source>
</evidence>
<sequence>MTDEHTMPTPTRFRAAGDRAAARLRKRAEWAFTAAQRRAAHDLAHEQWITGALAPYRITRALDAAELYGPDVDIACGAQEPAVDEWEAGTRYPSFEQLLALAALTHQSPDSFIARDGDEDLDLRDTTMWCHISKAERARWRPPITEFTAAAVEECPGTNEYRATHLF</sequence>
<protein>
    <recommendedName>
        <fullName evidence="1">HTH cro/C1-type domain-containing protein</fullName>
    </recommendedName>
</protein>
<evidence type="ECO:0000313" key="3">
    <source>
        <dbReference type="EMBL" id="MBH5145358.1"/>
    </source>
</evidence>
<dbReference type="Proteomes" id="UP000627573">
    <property type="component" value="Unassembled WGS sequence"/>
</dbReference>
<dbReference type="AlphaFoldDB" id="A0A8I0ZY17"/>
<dbReference type="RefSeq" id="WP_197940614.1">
    <property type="nucleotide sequence ID" value="NZ_JAECSB010000024.1"/>
</dbReference>
<gene>
    <name evidence="2" type="ORF">I3517_05120</name>
    <name evidence="3" type="ORF">I3517_22420</name>
    <name evidence="4" type="ORF">I3517_22640</name>
</gene>
<proteinExistence type="predicted"/>
<dbReference type="EMBL" id="JAECSB010000024">
    <property type="protein sequence ID" value="MBH5141990.1"/>
    <property type="molecule type" value="Genomic_DNA"/>
</dbReference>
<evidence type="ECO:0000259" key="1">
    <source>
        <dbReference type="PROSITE" id="PS50943"/>
    </source>
</evidence>
<comment type="caution">
    <text evidence="3">The sequence shown here is derived from an EMBL/GenBank/DDBJ whole genome shotgun (WGS) entry which is preliminary data.</text>
</comment>
<dbReference type="PROSITE" id="PS50943">
    <property type="entry name" value="HTH_CROC1"/>
    <property type="match status" value="1"/>
</dbReference>
<evidence type="ECO:0000313" key="4">
    <source>
        <dbReference type="EMBL" id="MBH5145402.1"/>
    </source>
</evidence>
<dbReference type="InterPro" id="IPR001387">
    <property type="entry name" value="Cro/C1-type_HTH"/>
</dbReference>
<reference evidence="3 5" key="1">
    <citation type="submission" date="2020-12" db="EMBL/GenBank/DDBJ databases">
        <title>Draft genome sequence of furan degrading bacterial strain FUR100.</title>
        <authorList>
            <person name="Woiski C."/>
        </authorList>
    </citation>
    <scope>NUCLEOTIDE SEQUENCE [LARGE SCALE GENOMIC DNA]</scope>
    <source>
        <strain evidence="3 5">FUR100</strain>
    </source>
</reference>
<dbReference type="EMBL" id="JAECSB010000077">
    <property type="protein sequence ID" value="MBH5145402.1"/>
    <property type="molecule type" value="Genomic_DNA"/>
</dbReference>
<evidence type="ECO:0000313" key="2">
    <source>
        <dbReference type="EMBL" id="MBH5141990.1"/>
    </source>
</evidence>
<organism evidence="3 5">
    <name type="scientific">Rhodococcus erythropolis</name>
    <name type="common">Arthrobacter picolinophilus</name>
    <dbReference type="NCBI Taxonomy" id="1833"/>
    <lineage>
        <taxon>Bacteria</taxon>
        <taxon>Bacillati</taxon>
        <taxon>Actinomycetota</taxon>
        <taxon>Actinomycetes</taxon>
        <taxon>Mycobacteriales</taxon>
        <taxon>Nocardiaceae</taxon>
        <taxon>Rhodococcus</taxon>
        <taxon>Rhodococcus erythropolis group</taxon>
    </lineage>
</organism>
<name>A0A8I0ZY17_RHOER</name>
<accession>A0A8I0ZY17</accession>
<dbReference type="EMBL" id="JAECSB010000076">
    <property type="protein sequence ID" value="MBH5145358.1"/>
    <property type="molecule type" value="Genomic_DNA"/>
</dbReference>
<feature type="domain" description="HTH cro/C1-type" evidence="1">
    <location>
        <begin position="86"/>
        <end position="112"/>
    </location>
</feature>